<organism evidence="9 10">
    <name type="scientific">Bdellovibrio reynosensis</name>
    <dbReference type="NCBI Taxonomy" id="2835041"/>
    <lineage>
        <taxon>Bacteria</taxon>
        <taxon>Pseudomonadati</taxon>
        <taxon>Bdellovibrionota</taxon>
        <taxon>Bdellovibrionia</taxon>
        <taxon>Bdellovibrionales</taxon>
        <taxon>Pseudobdellovibrionaceae</taxon>
        <taxon>Bdellovibrio</taxon>
    </lineage>
</organism>
<keyword evidence="5" id="KW-0676">Redox-active center</keyword>
<dbReference type="PRINTS" id="PR00421">
    <property type="entry name" value="THIOREDOXIN"/>
</dbReference>
<evidence type="ECO:0000256" key="2">
    <source>
        <dbReference type="ARBA" id="ARBA00022448"/>
    </source>
</evidence>
<evidence type="ECO:0000256" key="1">
    <source>
        <dbReference type="ARBA" id="ARBA00008987"/>
    </source>
</evidence>
<accession>A0ABY4C9F4</accession>
<evidence type="ECO:0000313" key="10">
    <source>
        <dbReference type="Proteomes" id="UP000830116"/>
    </source>
</evidence>
<evidence type="ECO:0000256" key="6">
    <source>
        <dbReference type="NCBIfam" id="TIGR01068"/>
    </source>
</evidence>
<dbReference type="Proteomes" id="UP000830116">
    <property type="component" value="Chromosome"/>
</dbReference>
<dbReference type="InterPro" id="IPR005746">
    <property type="entry name" value="Thioredoxin"/>
</dbReference>
<dbReference type="PANTHER" id="PTHR45663:SF40">
    <property type="entry name" value="THIOREDOXIN 2"/>
    <property type="match status" value="1"/>
</dbReference>
<dbReference type="Pfam" id="PF00085">
    <property type="entry name" value="Thioredoxin"/>
    <property type="match status" value="1"/>
</dbReference>
<dbReference type="InterPro" id="IPR013766">
    <property type="entry name" value="Thioredoxin_domain"/>
</dbReference>
<sequence>MSLIDVTKDNIKDTIEQNELIILDFWAEWCGPCKRFAPIFESVAKKYPEVLFGKINTDLEQEISATFDIKSIPTLAVIKDRDIIFMQPGAVNEEVFEQIVKRAKEVDMEEVRKQNPESPEDR</sequence>
<keyword evidence="10" id="KW-1185">Reference proteome</keyword>
<name>A0ABY4C9F4_9BACT</name>
<dbReference type="Gene3D" id="3.40.30.10">
    <property type="entry name" value="Glutaredoxin"/>
    <property type="match status" value="1"/>
</dbReference>
<keyword evidence="2" id="KW-0813">Transport</keyword>
<dbReference type="PANTHER" id="PTHR45663">
    <property type="entry name" value="GEO12009P1"/>
    <property type="match status" value="1"/>
</dbReference>
<feature type="domain" description="Thioredoxin" evidence="8">
    <location>
        <begin position="1"/>
        <end position="105"/>
    </location>
</feature>
<evidence type="ECO:0000256" key="3">
    <source>
        <dbReference type="ARBA" id="ARBA00022982"/>
    </source>
</evidence>
<dbReference type="InterPro" id="IPR036249">
    <property type="entry name" value="Thioredoxin-like_sf"/>
</dbReference>
<gene>
    <name evidence="9" type="primary">trxA</name>
    <name evidence="9" type="ORF">MNR06_11195</name>
</gene>
<protein>
    <recommendedName>
        <fullName evidence="6 7">Thioredoxin</fullName>
    </recommendedName>
</protein>
<keyword evidence="4" id="KW-1015">Disulfide bond</keyword>
<dbReference type="PROSITE" id="PS51352">
    <property type="entry name" value="THIOREDOXIN_2"/>
    <property type="match status" value="1"/>
</dbReference>
<dbReference type="NCBIfam" id="TIGR01068">
    <property type="entry name" value="thioredoxin"/>
    <property type="match status" value="1"/>
</dbReference>
<evidence type="ECO:0000256" key="5">
    <source>
        <dbReference type="ARBA" id="ARBA00023284"/>
    </source>
</evidence>
<keyword evidence="3" id="KW-0249">Electron transport</keyword>
<dbReference type="InterPro" id="IPR017937">
    <property type="entry name" value="Thioredoxin_CS"/>
</dbReference>
<dbReference type="EMBL" id="CP093442">
    <property type="protein sequence ID" value="UOF00266.1"/>
    <property type="molecule type" value="Genomic_DNA"/>
</dbReference>
<dbReference type="CDD" id="cd02947">
    <property type="entry name" value="TRX_family"/>
    <property type="match status" value="1"/>
</dbReference>
<dbReference type="PIRSF" id="PIRSF000077">
    <property type="entry name" value="Thioredoxin"/>
    <property type="match status" value="1"/>
</dbReference>
<comment type="similarity">
    <text evidence="1 7">Belongs to the thioredoxin family.</text>
</comment>
<dbReference type="SUPFAM" id="SSF52833">
    <property type="entry name" value="Thioredoxin-like"/>
    <property type="match status" value="1"/>
</dbReference>
<evidence type="ECO:0000259" key="8">
    <source>
        <dbReference type="PROSITE" id="PS51352"/>
    </source>
</evidence>
<dbReference type="RefSeq" id="WP_243536051.1">
    <property type="nucleotide sequence ID" value="NZ_CP093442.1"/>
</dbReference>
<proteinExistence type="inferred from homology"/>
<reference evidence="9" key="1">
    <citation type="submission" date="2022-03" db="EMBL/GenBank/DDBJ databases">
        <title>Genome Identification and Characterization of new species Bdellovibrio reynosense LBG001 sp. nov. from a Mexico soil sample.</title>
        <authorList>
            <person name="Camilli A."/>
            <person name="Ajao Y."/>
            <person name="Guo X."/>
        </authorList>
    </citation>
    <scope>NUCLEOTIDE SEQUENCE</scope>
    <source>
        <strain evidence="9">LBG001</strain>
    </source>
</reference>
<evidence type="ECO:0000313" key="9">
    <source>
        <dbReference type="EMBL" id="UOF00266.1"/>
    </source>
</evidence>
<dbReference type="PROSITE" id="PS00194">
    <property type="entry name" value="THIOREDOXIN_1"/>
    <property type="match status" value="1"/>
</dbReference>
<evidence type="ECO:0000256" key="4">
    <source>
        <dbReference type="ARBA" id="ARBA00023157"/>
    </source>
</evidence>
<evidence type="ECO:0000256" key="7">
    <source>
        <dbReference type="PIRNR" id="PIRNR000077"/>
    </source>
</evidence>